<dbReference type="EMBL" id="CM000135">
    <property type="protein sequence ID" value="EEC67260.1"/>
    <property type="molecule type" value="Genomic_DNA"/>
</dbReference>
<dbReference type="HOGENOM" id="CLU_1963227_0_0_1"/>
<evidence type="ECO:0000256" key="1">
    <source>
        <dbReference type="SAM" id="MobiDB-lite"/>
    </source>
</evidence>
<reference evidence="2 3" key="1">
    <citation type="journal article" date="2005" name="PLoS Biol.">
        <title>The genomes of Oryza sativa: a history of duplications.</title>
        <authorList>
            <person name="Yu J."/>
            <person name="Wang J."/>
            <person name="Lin W."/>
            <person name="Li S."/>
            <person name="Li H."/>
            <person name="Zhou J."/>
            <person name="Ni P."/>
            <person name="Dong W."/>
            <person name="Hu S."/>
            <person name="Zeng C."/>
            <person name="Zhang J."/>
            <person name="Zhang Y."/>
            <person name="Li R."/>
            <person name="Xu Z."/>
            <person name="Li S."/>
            <person name="Li X."/>
            <person name="Zheng H."/>
            <person name="Cong L."/>
            <person name="Lin L."/>
            <person name="Yin J."/>
            <person name="Geng J."/>
            <person name="Li G."/>
            <person name="Shi J."/>
            <person name="Liu J."/>
            <person name="Lv H."/>
            <person name="Li J."/>
            <person name="Wang J."/>
            <person name="Deng Y."/>
            <person name="Ran L."/>
            <person name="Shi X."/>
            <person name="Wang X."/>
            <person name="Wu Q."/>
            <person name="Li C."/>
            <person name="Ren X."/>
            <person name="Wang J."/>
            <person name="Wang X."/>
            <person name="Li D."/>
            <person name="Liu D."/>
            <person name="Zhang X."/>
            <person name="Ji Z."/>
            <person name="Zhao W."/>
            <person name="Sun Y."/>
            <person name="Zhang Z."/>
            <person name="Bao J."/>
            <person name="Han Y."/>
            <person name="Dong L."/>
            <person name="Ji J."/>
            <person name="Chen P."/>
            <person name="Wu S."/>
            <person name="Liu J."/>
            <person name="Xiao Y."/>
            <person name="Bu D."/>
            <person name="Tan J."/>
            <person name="Yang L."/>
            <person name="Ye C."/>
            <person name="Zhang J."/>
            <person name="Xu J."/>
            <person name="Zhou Y."/>
            <person name="Yu Y."/>
            <person name="Zhang B."/>
            <person name="Zhuang S."/>
            <person name="Wei H."/>
            <person name="Liu B."/>
            <person name="Lei M."/>
            <person name="Yu H."/>
            <person name="Li Y."/>
            <person name="Xu H."/>
            <person name="Wei S."/>
            <person name="He X."/>
            <person name="Fang L."/>
            <person name="Zhang Z."/>
            <person name="Zhang Y."/>
            <person name="Huang X."/>
            <person name="Su Z."/>
            <person name="Tong W."/>
            <person name="Li J."/>
            <person name="Tong Z."/>
            <person name="Li S."/>
            <person name="Ye J."/>
            <person name="Wang L."/>
            <person name="Fang L."/>
            <person name="Lei T."/>
            <person name="Chen C."/>
            <person name="Chen H."/>
            <person name="Xu Z."/>
            <person name="Li H."/>
            <person name="Huang H."/>
            <person name="Zhang F."/>
            <person name="Xu H."/>
            <person name="Li N."/>
            <person name="Zhao C."/>
            <person name="Li S."/>
            <person name="Dong L."/>
            <person name="Huang Y."/>
            <person name="Li L."/>
            <person name="Xi Y."/>
            <person name="Qi Q."/>
            <person name="Li W."/>
            <person name="Zhang B."/>
            <person name="Hu W."/>
            <person name="Zhang Y."/>
            <person name="Tian X."/>
            <person name="Jiao Y."/>
            <person name="Liang X."/>
            <person name="Jin J."/>
            <person name="Gao L."/>
            <person name="Zheng W."/>
            <person name="Hao B."/>
            <person name="Liu S."/>
            <person name="Wang W."/>
            <person name="Yuan L."/>
            <person name="Cao M."/>
            <person name="McDermott J."/>
            <person name="Samudrala R."/>
            <person name="Wang J."/>
            <person name="Wong G.K."/>
            <person name="Yang H."/>
        </authorList>
    </citation>
    <scope>NUCLEOTIDE SEQUENCE [LARGE SCALE GENOMIC DNA]</scope>
    <source>
        <strain evidence="3">cv. 93-11</strain>
    </source>
</reference>
<feature type="region of interest" description="Disordered" evidence="1">
    <location>
        <begin position="93"/>
        <end position="128"/>
    </location>
</feature>
<accession>B8BHQ8</accession>
<dbReference type="Proteomes" id="UP000007015">
    <property type="component" value="Chromosome 10"/>
</dbReference>
<gene>
    <name evidence="2" type="ORF">OsI_34220</name>
</gene>
<dbReference type="AlphaFoldDB" id="B8BHQ8"/>
<proteinExistence type="predicted"/>
<evidence type="ECO:0000313" key="2">
    <source>
        <dbReference type="EMBL" id="EEC67260.1"/>
    </source>
</evidence>
<name>B8BHQ8_ORYSI</name>
<evidence type="ECO:0000313" key="3">
    <source>
        <dbReference type="Proteomes" id="UP000007015"/>
    </source>
</evidence>
<organism evidence="2 3">
    <name type="scientific">Oryza sativa subsp. indica</name>
    <name type="common">Rice</name>
    <dbReference type="NCBI Taxonomy" id="39946"/>
    <lineage>
        <taxon>Eukaryota</taxon>
        <taxon>Viridiplantae</taxon>
        <taxon>Streptophyta</taxon>
        <taxon>Embryophyta</taxon>
        <taxon>Tracheophyta</taxon>
        <taxon>Spermatophyta</taxon>
        <taxon>Magnoliopsida</taxon>
        <taxon>Liliopsida</taxon>
        <taxon>Poales</taxon>
        <taxon>Poaceae</taxon>
        <taxon>BOP clade</taxon>
        <taxon>Oryzoideae</taxon>
        <taxon>Oryzeae</taxon>
        <taxon>Oryzinae</taxon>
        <taxon>Oryza</taxon>
        <taxon>Oryza sativa</taxon>
    </lineage>
</organism>
<feature type="compositionally biased region" description="Basic and acidic residues" evidence="1">
    <location>
        <begin position="103"/>
        <end position="118"/>
    </location>
</feature>
<protein>
    <submittedName>
        <fullName evidence="2">Uncharacterized protein</fullName>
    </submittedName>
</protein>
<dbReference type="Gramene" id="BGIOSGA033231-TA">
    <property type="protein sequence ID" value="BGIOSGA033231-PA"/>
    <property type="gene ID" value="BGIOSGA033231"/>
</dbReference>
<keyword evidence="3" id="KW-1185">Reference proteome</keyword>
<sequence>MSSERQKACIGSSHAVVAVQLHLMPARLLLLLLLTPLMEARSFALMRLPLPTPAHALHAQSRCQLTGFGDMREKEKCLLSDSNLTRVAQEANAVVERSSNSMRGREAGVFQEDKDKGKTTIHLPNKSK</sequence>